<feature type="transmembrane region" description="Helical" evidence="1">
    <location>
        <begin position="12"/>
        <end position="36"/>
    </location>
</feature>
<accession>A0A941GT78</accession>
<feature type="transmembrane region" description="Helical" evidence="1">
    <location>
        <begin position="42"/>
        <end position="63"/>
    </location>
</feature>
<evidence type="ECO:0000313" key="2">
    <source>
        <dbReference type="EMBL" id="MBR8829387.1"/>
    </source>
</evidence>
<dbReference type="Proteomes" id="UP000767446">
    <property type="component" value="Unassembled WGS sequence"/>
</dbReference>
<organism evidence="2 3">
    <name type="scientific">Gomphosphaeria aponina SAG 52.96 = DSM 107014</name>
    <dbReference type="NCBI Taxonomy" id="1521640"/>
    <lineage>
        <taxon>Bacteria</taxon>
        <taxon>Bacillati</taxon>
        <taxon>Cyanobacteriota</taxon>
        <taxon>Cyanophyceae</taxon>
        <taxon>Oscillatoriophycideae</taxon>
        <taxon>Chroococcales</taxon>
        <taxon>Gomphosphaeriaceae</taxon>
        <taxon>Gomphosphaeria</taxon>
    </lineage>
</organism>
<proteinExistence type="predicted"/>
<keyword evidence="1" id="KW-0472">Membrane</keyword>
<protein>
    <submittedName>
        <fullName evidence="2">Uncharacterized protein</fullName>
    </submittedName>
</protein>
<comment type="caution">
    <text evidence="2">The sequence shown here is derived from an EMBL/GenBank/DDBJ whole genome shotgun (WGS) entry which is preliminary data.</text>
</comment>
<evidence type="ECO:0000313" key="3">
    <source>
        <dbReference type="Proteomes" id="UP000767446"/>
    </source>
</evidence>
<sequence>MYITTRGMILRNATAAIFNGSITLGILLIAPLGLAAVITNTLLVTGSTFLVCSGADLVVSWLIQPVKYKGSFFRKSSQGEIESIPYKDIERQE</sequence>
<evidence type="ECO:0000256" key="1">
    <source>
        <dbReference type="SAM" id="Phobius"/>
    </source>
</evidence>
<gene>
    <name evidence="2" type="ORF">DSM107014_16060</name>
</gene>
<keyword evidence="1" id="KW-0812">Transmembrane</keyword>
<dbReference type="AlphaFoldDB" id="A0A941GT78"/>
<keyword evidence="1" id="KW-1133">Transmembrane helix</keyword>
<reference evidence="2" key="1">
    <citation type="submission" date="2021-02" db="EMBL/GenBank/DDBJ databases">
        <title>Metagenome analyses of Stigonema ocellatum DSM 106950, Chlorogloea purpurea SAG 13.99 and Gomphosphaeria aponina DSM 107014.</title>
        <authorList>
            <person name="Marter P."/>
            <person name="Huang S."/>
        </authorList>
    </citation>
    <scope>NUCLEOTIDE SEQUENCE</scope>
    <source>
        <strain evidence="2">JP213</strain>
    </source>
</reference>
<dbReference type="EMBL" id="JADQBC010000130">
    <property type="protein sequence ID" value="MBR8829387.1"/>
    <property type="molecule type" value="Genomic_DNA"/>
</dbReference>
<name>A0A941GT78_9CHRO</name>
<dbReference type="NCBIfam" id="NF040558">
    <property type="entry name" value="CAS_Csx18"/>
    <property type="match status" value="1"/>
</dbReference>